<evidence type="ECO:0000256" key="10">
    <source>
        <dbReference type="PROSITE-ProRule" id="PRU00221"/>
    </source>
</evidence>
<organism evidence="15 16">
    <name type="scientific">Clavelina lepadiformis</name>
    <name type="common">Light-bulb sea squirt</name>
    <name type="synonym">Ascidia lepadiformis</name>
    <dbReference type="NCBI Taxonomy" id="159417"/>
    <lineage>
        <taxon>Eukaryota</taxon>
        <taxon>Metazoa</taxon>
        <taxon>Chordata</taxon>
        <taxon>Tunicata</taxon>
        <taxon>Ascidiacea</taxon>
        <taxon>Aplousobranchia</taxon>
        <taxon>Clavelinidae</taxon>
        <taxon>Clavelina</taxon>
    </lineage>
</organism>
<evidence type="ECO:0000256" key="3">
    <source>
        <dbReference type="ARBA" id="ARBA00021597"/>
    </source>
</evidence>
<comment type="caution">
    <text evidence="15">The sequence shown here is derived from an EMBL/GenBank/DDBJ whole genome shotgun (WGS) entry which is preliminary data.</text>
</comment>
<comment type="similarity">
    <text evidence="2 11">Belongs to the WD repeat HIR1 family.</text>
</comment>
<dbReference type="PANTHER" id="PTHR13831:SF0">
    <property type="entry name" value="PROTEIN HIRA"/>
    <property type="match status" value="1"/>
</dbReference>
<dbReference type="InterPro" id="IPR019015">
    <property type="entry name" value="HIRA_B_motif"/>
</dbReference>
<feature type="region of interest" description="Disordered" evidence="12">
    <location>
        <begin position="615"/>
        <end position="685"/>
    </location>
</feature>
<dbReference type="PANTHER" id="PTHR13831">
    <property type="entry name" value="MEMBER OF THE HIR1 FAMILY OF WD-REPEAT PROTEINS"/>
    <property type="match status" value="1"/>
</dbReference>
<dbReference type="Pfam" id="PF24105">
    <property type="entry name" value="Beta-prop_CAF1B_HIR1"/>
    <property type="match status" value="1"/>
</dbReference>
<evidence type="ECO:0000259" key="14">
    <source>
        <dbReference type="Pfam" id="PF24105"/>
    </source>
</evidence>
<dbReference type="InterPro" id="IPR015943">
    <property type="entry name" value="WD40/YVTN_repeat-like_dom_sf"/>
</dbReference>
<evidence type="ECO:0000256" key="8">
    <source>
        <dbReference type="ARBA" id="ARBA00023163"/>
    </source>
</evidence>
<keyword evidence="8 11" id="KW-0804">Transcription</keyword>
<dbReference type="Pfam" id="PF09453">
    <property type="entry name" value="HIRA_B"/>
    <property type="match status" value="1"/>
</dbReference>
<feature type="compositionally biased region" description="Basic residues" evidence="12">
    <location>
        <begin position="644"/>
        <end position="655"/>
    </location>
</feature>
<dbReference type="CDD" id="cd00200">
    <property type="entry name" value="WD40"/>
    <property type="match status" value="1"/>
</dbReference>
<dbReference type="Pfam" id="PF07569">
    <property type="entry name" value="Hira"/>
    <property type="match status" value="1"/>
</dbReference>
<keyword evidence="9 11" id="KW-0539">Nucleus</keyword>
<reference evidence="15 16" key="1">
    <citation type="submission" date="2024-02" db="EMBL/GenBank/DDBJ databases">
        <authorList>
            <person name="Daric V."/>
            <person name="Darras S."/>
        </authorList>
    </citation>
    <scope>NUCLEOTIDE SEQUENCE [LARGE SCALE GENOMIC DNA]</scope>
</reference>
<accession>A0ABP0GF86</accession>
<dbReference type="Gene3D" id="2.130.10.10">
    <property type="entry name" value="YVTN repeat-like/Quinoprotein amine dehydrogenase"/>
    <property type="match status" value="2"/>
</dbReference>
<keyword evidence="6 11" id="KW-0156">Chromatin regulator</keyword>
<evidence type="ECO:0000259" key="13">
    <source>
        <dbReference type="Pfam" id="PF07569"/>
    </source>
</evidence>
<dbReference type="EMBL" id="CAWYQH010000108">
    <property type="protein sequence ID" value="CAK8689613.1"/>
    <property type="molecule type" value="Genomic_DNA"/>
</dbReference>
<evidence type="ECO:0000256" key="11">
    <source>
        <dbReference type="RuleBase" id="RU364014"/>
    </source>
</evidence>
<dbReference type="InterPro" id="IPR011494">
    <property type="entry name" value="HIRA-like_C"/>
</dbReference>
<evidence type="ECO:0000256" key="2">
    <source>
        <dbReference type="ARBA" id="ARBA00007306"/>
    </source>
</evidence>
<keyword evidence="11" id="KW-0678">Repressor</keyword>
<feature type="compositionally biased region" description="Polar residues" evidence="12">
    <location>
        <begin position="666"/>
        <end position="684"/>
    </location>
</feature>
<feature type="domain" description="CAF1B/HIR1 beta-propeller" evidence="14">
    <location>
        <begin position="1"/>
        <end position="368"/>
    </location>
</feature>
<evidence type="ECO:0000313" key="16">
    <source>
        <dbReference type="Proteomes" id="UP001642483"/>
    </source>
</evidence>
<feature type="compositionally biased region" description="Basic and acidic residues" evidence="12">
    <location>
        <begin position="656"/>
        <end position="665"/>
    </location>
</feature>
<dbReference type="PROSITE" id="PS50082">
    <property type="entry name" value="WD_REPEATS_2"/>
    <property type="match status" value="3"/>
</dbReference>
<evidence type="ECO:0000313" key="15">
    <source>
        <dbReference type="EMBL" id="CAK8689613.1"/>
    </source>
</evidence>
<evidence type="ECO:0000256" key="6">
    <source>
        <dbReference type="ARBA" id="ARBA00022853"/>
    </source>
</evidence>
<dbReference type="SMART" id="SM00320">
    <property type="entry name" value="WD40"/>
    <property type="match status" value="8"/>
</dbReference>
<dbReference type="InterPro" id="IPR036322">
    <property type="entry name" value="WD40_repeat_dom_sf"/>
</dbReference>
<evidence type="ECO:0000256" key="7">
    <source>
        <dbReference type="ARBA" id="ARBA00023015"/>
    </source>
</evidence>
<protein>
    <recommendedName>
        <fullName evidence="3 11">Protein HIRA</fullName>
    </recommendedName>
</protein>
<dbReference type="SUPFAM" id="SSF50978">
    <property type="entry name" value="WD40 repeat-like"/>
    <property type="match status" value="2"/>
</dbReference>
<proteinExistence type="inferred from homology"/>
<feature type="domain" description="Protein HIRA-like C-terminal" evidence="13">
    <location>
        <begin position="779"/>
        <end position="995"/>
    </location>
</feature>
<dbReference type="InterPro" id="IPR001680">
    <property type="entry name" value="WD40_rpt"/>
</dbReference>
<keyword evidence="7 11" id="KW-0805">Transcription regulation</keyword>
<dbReference type="InterPro" id="IPR031120">
    <property type="entry name" value="HIR1-like"/>
</dbReference>
<feature type="repeat" description="WD" evidence="10">
    <location>
        <begin position="130"/>
        <end position="171"/>
    </location>
</feature>
<evidence type="ECO:0000256" key="1">
    <source>
        <dbReference type="ARBA" id="ARBA00004123"/>
    </source>
</evidence>
<keyword evidence="4 10" id="KW-0853">WD repeat</keyword>
<evidence type="ECO:0000256" key="9">
    <source>
        <dbReference type="ARBA" id="ARBA00023242"/>
    </source>
</evidence>
<evidence type="ECO:0000256" key="12">
    <source>
        <dbReference type="SAM" id="MobiDB-lite"/>
    </source>
</evidence>
<keyword evidence="16" id="KW-1185">Reference proteome</keyword>
<comment type="subcellular location">
    <subcellularLocation>
        <location evidence="1 11">Nucleus</location>
    </subcellularLocation>
</comment>
<dbReference type="PROSITE" id="PS50294">
    <property type="entry name" value="WD_REPEATS_REGION"/>
    <property type="match status" value="3"/>
</dbReference>
<dbReference type="Proteomes" id="UP001642483">
    <property type="component" value="Unassembled WGS sequence"/>
</dbReference>
<feature type="repeat" description="WD" evidence="10">
    <location>
        <begin position="173"/>
        <end position="205"/>
    </location>
</feature>
<sequence length="1065" mass="117991">MKLFKPNWISHDGQPIFSIDIHPDGSRFATGGQGDGGSSGKVIVWNMTPVQNVEHENNDEIPKVLCVMDNHLACVNSVRWSCNGRYLASGGDDRLIMIWQFAGYGGASMFGASSKLKTGTGERWRCTHTLKGHTGDVLDLAWSPGDQWLASCSIDNSIVVWSVKNFPEITTILKGHTSLVKGVTWDPIGSYLASQSDDKTVKIWKTLDWKLEMTITKPFVECTATTHVLRLSWSPDGGYLVSAHAMNNSGPTAQIIERAGWKTEMDFVGHRKAITCTRFNGCVFQKPKSKEADDTKSPAFLPYTCCAVGSRDRSLSVWLTSLRRPLVVIHDLFENSVMDLSWSFSGFSLLCCSWDGSIAYVEFTPDEIGQTLTQEEKNKLHKETYGKTSDIVSQPLIIENPAMLAIQEKKVDQNASTEVVKAPVTPIKYPTKQTETRTPTGRRRITPIFVAPQEELGGIPRPFGSTFGKTSANLLKPADKLKIDSNLKADISPVKENDELKVDLKKPSTDASTSLNKMNVTVETKKKSLPVVSVSANSAKDISKKTTPVKASDNSVQMKKKAVLDIRLCEQTKSQADAMKANDGKSVHFVDVTNVVEKEDPKPTTSNIVQTIETTSVISQSPRRPGRPPLHLKRKQMSEMTSPGRKKHKQIRKDHPRSLIRDEAATHSNVAVTGETQPTSTKQVHSMAPVHLLPTRKLTARISIQSSSTADLTVNADNELTSDEKIIDCSLHKLICLCNKQEQWITVMSSPIIALHVSEMIIATGCHDHTLHVMSVFSGRRLFPPICFASSTTPLSYLYCRGHNVMAIDAGCNLSVWDTKNSKVIISNQSFAHLITGNLSTQHRALNDTTSPLRKFSMTESGLPLLTLSDNRSFTFNLDISSWVLVSSPSDSVEQFSENIAIATNDGGLLTKHEEEIMTSLRKKMSSGTGAHASRSFHATSSTQRNATLALLEHKVAACVMLQSACEYRKWLLAYVRYLVQENLEVRLREVCNDLIGPPTQRHFRRTNQTGSWTSHVLGIRKRILLQDEVLPIIGSNLSFQRLYTEYQDQLDTAQHNFNISSIGS</sequence>
<name>A0ABP0GF86_CLALP</name>
<gene>
    <name evidence="15" type="ORF">CVLEPA_LOCUS21589</name>
</gene>
<evidence type="ECO:0000256" key="4">
    <source>
        <dbReference type="ARBA" id="ARBA00022574"/>
    </source>
</evidence>
<dbReference type="InterPro" id="IPR055410">
    <property type="entry name" value="Beta-prop_CAF1B_HIR1"/>
</dbReference>
<feature type="repeat" description="WD" evidence="10">
    <location>
        <begin position="68"/>
        <end position="100"/>
    </location>
</feature>
<evidence type="ECO:0000256" key="5">
    <source>
        <dbReference type="ARBA" id="ARBA00022737"/>
    </source>
</evidence>
<feature type="compositionally biased region" description="Basic residues" evidence="12">
    <location>
        <begin position="624"/>
        <end position="635"/>
    </location>
</feature>
<keyword evidence="5 11" id="KW-0677">Repeat</keyword>
<comment type="function">
    <text evidence="11">Required for replication-independent chromatin assembly and for the periodic repression of histone gene transcription during the cell cycle.</text>
</comment>